<feature type="compositionally biased region" description="Low complexity" evidence="11">
    <location>
        <begin position="657"/>
        <end position="675"/>
    </location>
</feature>
<dbReference type="InterPro" id="IPR036361">
    <property type="entry name" value="SAP_dom_sf"/>
</dbReference>
<dbReference type="InParanoid" id="C5K4W3"/>
<keyword evidence="7" id="KW-0862">Zinc</keyword>
<dbReference type="Gene3D" id="1.10.720.30">
    <property type="entry name" value="SAP domain"/>
    <property type="match status" value="1"/>
</dbReference>
<dbReference type="PROSITE" id="PS00347">
    <property type="entry name" value="ZF_PARP_1"/>
    <property type="match status" value="1"/>
</dbReference>
<feature type="compositionally biased region" description="Basic and acidic residues" evidence="11">
    <location>
        <begin position="385"/>
        <end position="400"/>
    </location>
</feature>
<evidence type="ECO:0000259" key="16">
    <source>
        <dbReference type="PROSITE" id="PS51194"/>
    </source>
</evidence>
<accession>C5K4W3</accession>
<dbReference type="GO" id="GO:0005524">
    <property type="term" value="F:ATP binding"/>
    <property type="evidence" value="ECO:0007669"/>
    <property type="project" value="UniProtKB-KW"/>
</dbReference>
<dbReference type="Gene3D" id="3.30.40.10">
    <property type="entry name" value="Zinc/RING finger domain, C3HC4 (zinc finger)"/>
    <property type="match status" value="1"/>
</dbReference>
<feature type="compositionally biased region" description="Low complexity" evidence="11">
    <location>
        <begin position="723"/>
        <end position="735"/>
    </location>
</feature>
<dbReference type="GeneID" id="9053936"/>
<feature type="compositionally biased region" description="Acidic residues" evidence="11">
    <location>
        <begin position="736"/>
        <end position="749"/>
    </location>
</feature>
<dbReference type="Pfam" id="PF00271">
    <property type="entry name" value="Helicase_C"/>
    <property type="match status" value="1"/>
</dbReference>
<feature type="domain" description="PARP-type" evidence="12">
    <location>
        <begin position="58"/>
        <end position="159"/>
    </location>
</feature>
<proteinExistence type="predicted"/>
<dbReference type="GO" id="GO:0006289">
    <property type="term" value="P:nucleotide-excision repair"/>
    <property type="evidence" value="ECO:0007669"/>
    <property type="project" value="TreeGrafter"/>
</dbReference>
<feature type="compositionally biased region" description="Basic residues" evidence="11">
    <location>
        <begin position="676"/>
        <end position="689"/>
    </location>
</feature>
<keyword evidence="18" id="KW-1185">Reference proteome</keyword>
<dbReference type="FunCoup" id="C5K4W3">
    <property type="interactions" value="580"/>
</dbReference>
<dbReference type="Gene3D" id="3.40.50.10810">
    <property type="entry name" value="Tandem AAA-ATPase domain"/>
    <property type="match status" value="2"/>
</dbReference>
<keyword evidence="9" id="KW-0539">Nucleus</keyword>
<dbReference type="Gene3D" id="3.40.50.300">
    <property type="entry name" value="P-loop containing nucleotide triphosphate hydrolases"/>
    <property type="match status" value="1"/>
</dbReference>
<name>C5K4W3_PERM5</name>
<evidence type="ECO:0000259" key="13">
    <source>
        <dbReference type="PROSITE" id="PS50089"/>
    </source>
</evidence>
<dbReference type="EMBL" id="GG670562">
    <property type="protein sequence ID" value="EER20385.1"/>
    <property type="molecule type" value="Genomic_DNA"/>
</dbReference>
<evidence type="ECO:0000313" key="18">
    <source>
        <dbReference type="Proteomes" id="UP000007800"/>
    </source>
</evidence>
<dbReference type="InterPro" id="IPR001650">
    <property type="entry name" value="Helicase_C-like"/>
</dbReference>
<dbReference type="InterPro" id="IPR027417">
    <property type="entry name" value="P-loop_NTPase"/>
</dbReference>
<dbReference type="GO" id="GO:0016787">
    <property type="term" value="F:hydrolase activity"/>
    <property type="evidence" value="ECO:0007669"/>
    <property type="project" value="UniProtKB-KW"/>
</dbReference>
<dbReference type="SUPFAM" id="SSF52540">
    <property type="entry name" value="P-loop containing nucleoside triphosphate hydrolases"/>
    <property type="match status" value="3"/>
</dbReference>
<dbReference type="InterPro" id="IPR003034">
    <property type="entry name" value="SAP_dom"/>
</dbReference>
<evidence type="ECO:0000259" key="15">
    <source>
        <dbReference type="PROSITE" id="PS51192"/>
    </source>
</evidence>
<dbReference type="InterPro" id="IPR013083">
    <property type="entry name" value="Znf_RING/FYVE/PHD"/>
</dbReference>
<dbReference type="Gene3D" id="3.30.1740.10">
    <property type="entry name" value="Zinc finger, PARP-type"/>
    <property type="match status" value="1"/>
</dbReference>
<evidence type="ECO:0000256" key="1">
    <source>
        <dbReference type="ARBA" id="ARBA00004123"/>
    </source>
</evidence>
<feature type="compositionally biased region" description="Basic residues" evidence="11">
    <location>
        <begin position="754"/>
        <end position="763"/>
    </location>
</feature>
<dbReference type="GO" id="GO:0005634">
    <property type="term" value="C:nucleus"/>
    <property type="evidence" value="ECO:0007669"/>
    <property type="project" value="UniProtKB-SubCell"/>
</dbReference>
<dbReference type="InterPro" id="IPR001510">
    <property type="entry name" value="Znf_PARP"/>
</dbReference>
<feature type="domain" description="Helicase ATP-binding" evidence="15">
    <location>
        <begin position="809"/>
        <end position="879"/>
    </location>
</feature>
<reference evidence="17 18" key="1">
    <citation type="submission" date="2008-07" db="EMBL/GenBank/DDBJ databases">
        <authorList>
            <person name="El-Sayed N."/>
            <person name="Caler E."/>
            <person name="Inman J."/>
            <person name="Amedeo P."/>
            <person name="Hass B."/>
            <person name="Wortman J."/>
        </authorList>
    </citation>
    <scope>NUCLEOTIDE SEQUENCE [LARGE SCALE GENOMIC DNA]</scope>
    <source>
        <strain evidence="18">ATCC 50983 / TXsc</strain>
    </source>
</reference>
<dbReference type="InterPro" id="IPR036957">
    <property type="entry name" value="Znf_PARP_sf"/>
</dbReference>
<comment type="subcellular location">
    <subcellularLocation>
        <location evidence="1">Nucleus</location>
    </subcellularLocation>
</comment>
<dbReference type="PANTHER" id="PTHR45626:SF12">
    <property type="entry name" value="DNA REPAIR PROTEIN RAD16"/>
    <property type="match status" value="1"/>
</dbReference>
<keyword evidence="5" id="KW-0378">Hydrolase</keyword>
<dbReference type="OMA" id="DHPYLIL"/>
<dbReference type="SMART" id="SM00513">
    <property type="entry name" value="SAP"/>
    <property type="match status" value="1"/>
</dbReference>
<evidence type="ECO:0000256" key="5">
    <source>
        <dbReference type="ARBA" id="ARBA00022801"/>
    </source>
</evidence>
<feature type="region of interest" description="Disordered" evidence="11">
    <location>
        <begin position="564"/>
        <end position="794"/>
    </location>
</feature>
<evidence type="ECO:0000256" key="11">
    <source>
        <dbReference type="SAM" id="MobiDB-lite"/>
    </source>
</evidence>
<evidence type="ECO:0000256" key="9">
    <source>
        <dbReference type="ARBA" id="ARBA00023242"/>
    </source>
</evidence>
<feature type="domain" description="SAP" evidence="14">
    <location>
        <begin position="525"/>
        <end position="559"/>
    </location>
</feature>
<feature type="domain" description="Helicase C-terminal" evidence="16">
    <location>
        <begin position="1192"/>
        <end position="1353"/>
    </location>
</feature>
<dbReference type="Pfam" id="PF02037">
    <property type="entry name" value="SAP"/>
    <property type="match status" value="1"/>
</dbReference>
<dbReference type="Pfam" id="PF00176">
    <property type="entry name" value="SNF2-rel_dom"/>
    <property type="match status" value="3"/>
</dbReference>
<dbReference type="SUPFAM" id="SSF68906">
    <property type="entry name" value="SAP domain"/>
    <property type="match status" value="1"/>
</dbReference>
<dbReference type="SUPFAM" id="SSF57850">
    <property type="entry name" value="RING/U-box"/>
    <property type="match status" value="1"/>
</dbReference>
<dbReference type="PROSITE" id="PS00690">
    <property type="entry name" value="DEAH_ATP_HELICASE"/>
    <property type="match status" value="1"/>
</dbReference>
<dbReference type="PROSITE" id="PS50089">
    <property type="entry name" value="ZF_RING_2"/>
    <property type="match status" value="1"/>
</dbReference>
<feature type="compositionally biased region" description="Basic residues" evidence="11">
    <location>
        <begin position="605"/>
        <end position="616"/>
    </location>
</feature>
<evidence type="ECO:0000259" key="12">
    <source>
        <dbReference type="PROSITE" id="PS50064"/>
    </source>
</evidence>
<dbReference type="PROSITE" id="PS51194">
    <property type="entry name" value="HELICASE_CTER"/>
    <property type="match status" value="1"/>
</dbReference>
<evidence type="ECO:0000256" key="7">
    <source>
        <dbReference type="ARBA" id="ARBA00022833"/>
    </source>
</evidence>
<keyword evidence="3" id="KW-0547">Nucleotide-binding</keyword>
<dbReference type="InterPro" id="IPR049730">
    <property type="entry name" value="SNF2/RAD54-like_C"/>
</dbReference>
<dbReference type="InterPro" id="IPR001841">
    <property type="entry name" value="Znf_RING"/>
</dbReference>
<organism evidence="18">
    <name type="scientific">Perkinsus marinus (strain ATCC 50983 / TXsc)</name>
    <dbReference type="NCBI Taxonomy" id="423536"/>
    <lineage>
        <taxon>Eukaryota</taxon>
        <taxon>Sar</taxon>
        <taxon>Alveolata</taxon>
        <taxon>Perkinsozoa</taxon>
        <taxon>Perkinsea</taxon>
        <taxon>Perkinsida</taxon>
        <taxon>Perkinsidae</taxon>
        <taxon>Perkinsus</taxon>
    </lineage>
</organism>
<evidence type="ECO:0000256" key="6">
    <source>
        <dbReference type="ARBA" id="ARBA00022806"/>
    </source>
</evidence>
<protein>
    <submittedName>
        <fullName evidence="17">Uncharacterized protein</fullName>
    </submittedName>
</protein>
<evidence type="ECO:0000256" key="10">
    <source>
        <dbReference type="PROSITE-ProRule" id="PRU00175"/>
    </source>
</evidence>
<dbReference type="PROSITE" id="PS51192">
    <property type="entry name" value="HELICASE_ATP_BIND_1"/>
    <property type="match status" value="2"/>
</dbReference>
<feature type="domain" description="Helicase ATP-binding" evidence="15">
    <location>
        <begin position="216"/>
        <end position="322"/>
    </location>
</feature>
<feature type="region of interest" description="Disordered" evidence="11">
    <location>
        <begin position="371"/>
        <end position="404"/>
    </location>
</feature>
<keyword evidence="8" id="KW-0067">ATP-binding</keyword>
<dbReference type="InterPro" id="IPR050628">
    <property type="entry name" value="SNF2_RAD54_helicase_TF"/>
</dbReference>
<dbReference type="RefSeq" id="XP_002788589.1">
    <property type="nucleotide sequence ID" value="XM_002788543.1"/>
</dbReference>
<dbReference type="GO" id="GO:0003677">
    <property type="term" value="F:DNA binding"/>
    <property type="evidence" value="ECO:0007669"/>
    <property type="project" value="InterPro"/>
</dbReference>
<dbReference type="InterPro" id="IPR000330">
    <property type="entry name" value="SNF2_N"/>
</dbReference>
<dbReference type="GO" id="GO:0004386">
    <property type="term" value="F:helicase activity"/>
    <property type="evidence" value="ECO:0007669"/>
    <property type="project" value="UniProtKB-KW"/>
</dbReference>
<dbReference type="InterPro" id="IPR002464">
    <property type="entry name" value="DNA/RNA_helicase_DEAH_CS"/>
</dbReference>
<feature type="compositionally biased region" description="Low complexity" evidence="11">
    <location>
        <begin position="633"/>
        <end position="647"/>
    </location>
</feature>
<sequence>MDIPVSFDLENFLSAESSQLKKPACGVKWDPTTRNWITETMQGKLKKKQADALQEWRFEVDLAKSGLSTCRRCGHKIPKTSLRFGYPVEDPRGDLGAIIIWFHAECAPFKFLEINGSLEGLVDGDSGASSENLVSDPSEWFTENMMGFGGLAEENKEVLLGVFRKRHEKKEVEDLDIGGMKHMVSKLLVDKFTPPDELVMPLLAFQKEGLAWMCNQELTKECRGGVLADEMGMGKTIQAVALVMKRLKETKGPTLVVCPVAAVMQWYSEIHRYLKPDSLKVHVYHGNKRLSGEDLLKFDVVLTTYQTMEYEYRKQLNKLKSICRYCQRAFLPDKLIWHQKYMCGPDAEKTAKQSKTHKKFREAAEAAKRTLGIPTASVEGASESPESKRGRSKGKAESDYKPPTMGNVLREVMAKAGMENAEKASIWKVKEFYWAKQRAKHEEKGIKLAEVDEASIRRMTMRELKEVIMDRYPGMDIPNQMRRAELVSLILEMEEDKGEVNGESSERKVGDGNEHRVERLSATDIGKLKVAELRAKCQEMGLDTSGLKAALVARVREAVDNERIARMRKTTKGAAAPEGSVDTPERKVKKQVKVEEPVSIEKAGQRRRAPSRRCKVKGSPSSASTVAPRTVKGSRSSPVSLGSSPDSTGNKEDATLSVSESSASSSSSDSSSSPPSKKRRMSTSKKRAVVARLRQTVKPQAGRGPPQSSKRPKNSEDDDYEPSDATASGSSSESEATGDDSDESSDSEIEVVKRKGRQAKRRGSTCAGRVTRAAAKKVRNEEEDDDDTSGKPPGGLVLSQYRCALDCERSDLDLSKSALHSVRWGRVILDEAHRIKGRTTTTALGAYALRAEYRWGLSGTPLQNRVGELYSLVRFLKYDPYAFYFCKTKNCDCKSMAYRFEDNRYCKRCGHTKMQHYSYFNQTISKPILKHGFSGIGKDALKELRDRVLDRLLLRRTKEERADDLHLPSMTVSIRRTELTDSEKDFYESLAMQSQLRFDVYANEGTVLNNYAHIFDLLTRLRQAVDHPYLIVHGMDCGSIPAKSTAGRDRADICVGFPSQVLCQDDIPARTTNEDEAQAKATCGHSFHNECVRDFLREAPQLPLNGGIGCPACFAPITVTFGQVARVSFDYTKLTSIFCVSLLICQAIEEEDESQQGSPSPEKVKESAAIGGRSKNSILNRIKADEFESSAKIDALLDEVRKMKERDPSAKGLVFSQFSRMLELVDFKLRREGISCLVLHGGIPMAQRSNILLSFRQDPEFTLLLISLKAGGEGLNLQAASCVFLLDPWWNPAYEQQAIQRAHRLGQTKAVNAVRFITKDTVEERILALQEKKQLVFDGTVGGNEQGALQKLAVEDLRFLFQQ</sequence>
<keyword evidence="4 10" id="KW-0863">Zinc-finger</keyword>
<evidence type="ECO:0000256" key="4">
    <source>
        <dbReference type="ARBA" id="ARBA00022771"/>
    </source>
</evidence>
<dbReference type="SUPFAM" id="SSF57716">
    <property type="entry name" value="Glucocorticoid receptor-like (DNA-binding domain)"/>
    <property type="match status" value="1"/>
</dbReference>
<evidence type="ECO:0000256" key="3">
    <source>
        <dbReference type="ARBA" id="ARBA00022741"/>
    </source>
</evidence>
<dbReference type="GO" id="GO:0008094">
    <property type="term" value="F:ATP-dependent activity, acting on DNA"/>
    <property type="evidence" value="ECO:0007669"/>
    <property type="project" value="TreeGrafter"/>
</dbReference>
<evidence type="ECO:0000256" key="8">
    <source>
        <dbReference type="ARBA" id="ARBA00022840"/>
    </source>
</evidence>
<dbReference type="PROSITE" id="PS50064">
    <property type="entry name" value="ZF_PARP_2"/>
    <property type="match status" value="1"/>
</dbReference>
<evidence type="ECO:0000313" key="17">
    <source>
        <dbReference type="EMBL" id="EER20385.1"/>
    </source>
</evidence>
<dbReference type="SMART" id="SM01336">
    <property type="entry name" value="zf-PARP"/>
    <property type="match status" value="1"/>
</dbReference>
<dbReference type="SMART" id="SM00487">
    <property type="entry name" value="DEXDc"/>
    <property type="match status" value="1"/>
</dbReference>
<evidence type="ECO:0000259" key="14">
    <source>
        <dbReference type="PROSITE" id="PS50800"/>
    </source>
</evidence>
<dbReference type="PANTHER" id="PTHR45626">
    <property type="entry name" value="TRANSCRIPTION TERMINATION FACTOR 2-RELATED"/>
    <property type="match status" value="1"/>
</dbReference>
<keyword evidence="6" id="KW-0347">Helicase</keyword>
<dbReference type="SMART" id="SM00490">
    <property type="entry name" value="HELICc"/>
    <property type="match status" value="1"/>
</dbReference>
<dbReference type="Proteomes" id="UP000007800">
    <property type="component" value="Unassembled WGS sequence"/>
</dbReference>
<dbReference type="GO" id="GO:0008270">
    <property type="term" value="F:zinc ion binding"/>
    <property type="evidence" value="ECO:0007669"/>
    <property type="project" value="UniProtKB-KW"/>
</dbReference>
<dbReference type="InterPro" id="IPR014001">
    <property type="entry name" value="Helicase_ATP-bd"/>
</dbReference>
<keyword evidence="2" id="KW-0479">Metal-binding</keyword>
<dbReference type="OrthoDB" id="448448at2759"/>
<dbReference type="PROSITE" id="PS50800">
    <property type="entry name" value="SAP"/>
    <property type="match status" value="1"/>
</dbReference>
<dbReference type="InterPro" id="IPR038718">
    <property type="entry name" value="SNF2-like_sf"/>
</dbReference>
<dbReference type="CDD" id="cd18793">
    <property type="entry name" value="SF2_C_SNF"/>
    <property type="match status" value="1"/>
</dbReference>
<gene>
    <name evidence="17" type="ORF">Pmar_PMAR010118</name>
</gene>
<feature type="domain" description="RING-type" evidence="13">
    <location>
        <begin position="1062"/>
        <end position="1113"/>
    </location>
</feature>
<evidence type="ECO:0000256" key="2">
    <source>
        <dbReference type="ARBA" id="ARBA00022723"/>
    </source>
</evidence>